<protein>
    <recommendedName>
        <fullName evidence="5">FIST C-domain domain-containing protein</fullName>
    </recommendedName>
</protein>
<feature type="domain" description="FIST" evidence="1">
    <location>
        <begin position="34"/>
        <end position="230"/>
    </location>
</feature>
<dbReference type="HOGENOM" id="CLU_713598_0_0_12"/>
<dbReference type="InterPro" id="IPR013702">
    <property type="entry name" value="FIST_domain_N"/>
</dbReference>
<dbReference type="Pfam" id="PF10442">
    <property type="entry name" value="FIST_C"/>
    <property type="match status" value="1"/>
</dbReference>
<dbReference type="AlphaFoldDB" id="F5Y6Y3"/>
<reference evidence="3 4" key="2">
    <citation type="journal article" date="2011" name="ISME J.">
        <title>RNA-seq reveals cooperative metabolic interactions between two termite-gut spirochete species in co-culture.</title>
        <authorList>
            <person name="Rosenthal A.Z."/>
            <person name="Matson E.G."/>
            <person name="Eldar A."/>
            <person name="Leadbetter J.R."/>
        </authorList>
    </citation>
    <scope>NUCLEOTIDE SEQUENCE [LARGE SCALE GENOMIC DNA]</scope>
    <source>
        <strain evidence="4">ATCC BAA-888 / DSM 13862 / ZAS-9</strain>
    </source>
</reference>
<dbReference type="InterPro" id="IPR019494">
    <property type="entry name" value="FIST_C"/>
</dbReference>
<dbReference type="STRING" id="545695.TREAZ_3576"/>
<dbReference type="eggNOG" id="COG3287">
    <property type="taxonomic scope" value="Bacteria"/>
</dbReference>
<keyword evidence="4" id="KW-1185">Reference proteome</keyword>
<sequence>MIKMLTAVTSELDDIKAAAEEILGQLDIGHRLLKNSVGIIICETEFVEAGIVEALCARLPFDVVGITSRGNAAAGRYDSEMLSISVLTSNDVIFSTSFSRPISQGNIEAPVRDAFNKGLSKYAEEPSLILAYPPLIKSIGSGAVFKQINKTAGNIPVFGSLSCDGTVNFTSCKTIWNGKALPDAMALVFLYGKVNSRFFVTSIPPNSLQKQYAVITESQSETVKKINNMPFTDYLKTLQLSLVNMDILYTIPFMVKYNDGSLPVARALYSITPQGYGVFGGEMPEGSMVTIGSLGYPGIMETAENTLKELLNERESSSCALIYSCAVRNILLGTKPFDELEKTVGILGNDMPYQICYSGGEICPVKNAEGLMINQIHNYTFAACIF</sequence>
<dbReference type="Proteomes" id="UP000009222">
    <property type="component" value="Chromosome"/>
</dbReference>
<evidence type="ECO:0000313" key="4">
    <source>
        <dbReference type="Proteomes" id="UP000009222"/>
    </source>
</evidence>
<dbReference type="InParanoid" id="F5Y6Y3"/>
<dbReference type="EMBL" id="CP001841">
    <property type="protein sequence ID" value="AEF81855.1"/>
    <property type="molecule type" value="Genomic_DNA"/>
</dbReference>
<dbReference type="KEGG" id="taz:TREAZ_3576"/>
<dbReference type="SMART" id="SM01204">
    <property type="entry name" value="FIST_C"/>
    <property type="match status" value="1"/>
</dbReference>
<proteinExistence type="predicted"/>
<dbReference type="Pfam" id="PF08495">
    <property type="entry name" value="FIST"/>
    <property type="match status" value="1"/>
</dbReference>
<evidence type="ECO:0000259" key="1">
    <source>
        <dbReference type="SMART" id="SM00897"/>
    </source>
</evidence>
<dbReference type="SMART" id="SM00897">
    <property type="entry name" value="FIST"/>
    <property type="match status" value="1"/>
</dbReference>
<feature type="domain" description="FIST C-domain" evidence="2">
    <location>
        <begin position="230"/>
        <end position="365"/>
    </location>
</feature>
<evidence type="ECO:0008006" key="5">
    <source>
        <dbReference type="Google" id="ProtNLM"/>
    </source>
</evidence>
<dbReference type="RefSeq" id="WP_015712004.1">
    <property type="nucleotide sequence ID" value="NC_015577.1"/>
</dbReference>
<dbReference type="OrthoDB" id="357405at2"/>
<gene>
    <name evidence="3" type="ordered locus">TREAZ_3576</name>
</gene>
<reference evidence="4" key="1">
    <citation type="submission" date="2009-12" db="EMBL/GenBank/DDBJ databases">
        <title>Complete sequence of Treponema azotonutricium strain ZAS-9.</title>
        <authorList>
            <person name="Tetu S.G."/>
            <person name="Matson E."/>
            <person name="Ren Q."/>
            <person name="Seshadri R."/>
            <person name="Elbourne L."/>
            <person name="Hassan K.A."/>
            <person name="Durkin A."/>
            <person name="Radune D."/>
            <person name="Mohamoud Y."/>
            <person name="Shay R."/>
            <person name="Jin S."/>
            <person name="Zhang X."/>
            <person name="Lucey K."/>
            <person name="Ballor N.R."/>
            <person name="Ottesen E."/>
            <person name="Rosenthal R."/>
            <person name="Allen A."/>
            <person name="Leadbetter J.R."/>
            <person name="Paulsen I.T."/>
        </authorList>
    </citation>
    <scope>NUCLEOTIDE SEQUENCE [LARGE SCALE GENOMIC DNA]</scope>
    <source>
        <strain evidence="4">ATCC BAA-888 / DSM 13862 / ZAS-9</strain>
    </source>
</reference>
<evidence type="ECO:0000259" key="2">
    <source>
        <dbReference type="SMART" id="SM01204"/>
    </source>
</evidence>
<organism evidence="3 4">
    <name type="scientific">Leadbettera azotonutricia (strain ATCC BAA-888 / DSM 13862 / ZAS-9)</name>
    <name type="common">Treponema azotonutricium</name>
    <dbReference type="NCBI Taxonomy" id="545695"/>
    <lineage>
        <taxon>Bacteria</taxon>
        <taxon>Pseudomonadati</taxon>
        <taxon>Spirochaetota</taxon>
        <taxon>Spirochaetia</taxon>
        <taxon>Spirochaetales</taxon>
        <taxon>Breznakiellaceae</taxon>
        <taxon>Leadbettera</taxon>
    </lineage>
</organism>
<name>F5Y6Y3_LEAAZ</name>
<evidence type="ECO:0000313" key="3">
    <source>
        <dbReference type="EMBL" id="AEF81855.1"/>
    </source>
</evidence>
<accession>F5Y6Y3</accession>